<dbReference type="RefSeq" id="WP_414467544.1">
    <property type="nucleotide sequence ID" value="NZ_LT607413.1"/>
</dbReference>
<dbReference type="GO" id="GO:0016020">
    <property type="term" value="C:membrane"/>
    <property type="evidence" value="ECO:0007669"/>
    <property type="project" value="UniProtKB-SubCell"/>
</dbReference>
<feature type="transmembrane region" description="Helical" evidence="6">
    <location>
        <begin position="246"/>
        <end position="266"/>
    </location>
</feature>
<dbReference type="AlphaFoldDB" id="A0A1C4U592"/>
<feature type="transmembrane region" description="Helical" evidence="6">
    <location>
        <begin position="295"/>
        <end position="318"/>
    </location>
</feature>
<evidence type="ECO:0000256" key="3">
    <source>
        <dbReference type="ARBA" id="ARBA00022989"/>
    </source>
</evidence>
<proteinExistence type="predicted"/>
<feature type="transmembrane region" description="Helical" evidence="6">
    <location>
        <begin position="209"/>
        <end position="234"/>
    </location>
</feature>
<sequence length="522" mass="52629">MPVAPTPPPVTLDHPGGVPVTLTRGGRGVPGVLLFTLSAAAPLTVVAAVVPTAYAVTGTGALGAAVLVVAVVLGLFSVGYLAMSRRMTHVGAFHAYVARGLGRPAGVGAAWVALIAQNAVQVGLYGVVGAATAPLVARWFGGTGTWWLVALAAWALVAVLGVAGVTVDRTVLAALLLAEVAVLVVFDLAHLRHAADGTVDVTALSPVHLLTPGAGALLVVAAVGFVGFESAVLLREESRHSRAVPVATYLAVGLVGAVLAFSAWTLTVATGPDRVAAVAGERGTDLLFTLAGDQLGASAVGIGRALLVTSVLAALVSLHHTTARYAFALGRERLLPAPFGEASPRTGAPRPASVAQSALGLLVIVACASAGLEPVRHLFYGATVTGALGMLLLTAATSFAVLAFFAREATDENLWRRAVAPGLAAVALVAVVVLALADVAVLLGVGPDSPLRWAVAAVFPLTGLAGTLWAVLLRSRRPRAYARIGLGPESAAADLPGRGGRRGPLLPLFDEEGTPPTTPQGG</sequence>
<feature type="transmembrane region" description="Helical" evidence="6">
    <location>
        <begin position="170"/>
        <end position="189"/>
    </location>
</feature>
<comment type="subcellular location">
    <subcellularLocation>
        <location evidence="1">Membrane</location>
        <topology evidence="1">Multi-pass membrane protein</topology>
    </subcellularLocation>
</comment>
<dbReference type="InterPro" id="IPR050367">
    <property type="entry name" value="APC_superfamily"/>
</dbReference>
<evidence type="ECO:0000256" key="1">
    <source>
        <dbReference type="ARBA" id="ARBA00004141"/>
    </source>
</evidence>
<keyword evidence="2 6" id="KW-0812">Transmembrane</keyword>
<feature type="transmembrane region" description="Helical" evidence="6">
    <location>
        <begin position="418"/>
        <end position="445"/>
    </location>
</feature>
<evidence type="ECO:0000313" key="7">
    <source>
        <dbReference type="EMBL" id="SCE66759.1"/>
    </source>
</evidence>
<dbReference type="InParanoid" id="A0A1C4U592"/>
<feature type="transmembrane region" description="Helical" evidence="6">
    <location>
        <begin position="62"/>
        <end position="83"/>
    </location>
</feature>
<feature type="transmembrane region" description="Helical" evidence="6">
    <location>
        <begin position="32"/>
        <end position="56"/>
    </location>
</feature>
<keyword evidence="8" id="KW-1185">Reference proteome</keyword>
<dbReference type="Proteomes" id="UP000198253">
    <property type="component" value="Chromosome I"/>
</dbReference>
<dbReference type="EMBL" id="LT607413">
    <property type="protein sequence ID" value="SCE66759.1"/>
    <property type="molecule type" value="Genomic_DNA"/>
</dbReference>
<dbReference type="Gene3D" id="1.20.1740.10">
    <property type="entry name" value="Amino acid/polyamine transporter I"/>
    <property type="match status" value="1"/>
</dbReference>
<evidence type="ECO:0000256" key="4">
    <source>
        <dbReference type="ARBA" id="ARBA00023136"/>
    </source>
</evidence>
<feature type="transmembrane region" description="Helical" evidence="6">
    <location>
        <begin position="104"/>
        <end position="124"/>
    </location>
</feature>
<feature type="transmembrane region" description="Helical" evidence="6">
    <location>
        <begin position="144"/>
        <end position="163"/>
    </location>
</feature>
<keyword evidence="4 6" id="KW-0472">Membrane</keyword>
<feature type="transmembrane region" description="Helical" evidence="6">
    <location>
        <begin position="451"/>
        <end position="473"/>
    </location>
</feature>
<feature type="transmembrane region" description="Helical" evidence="6">
    <location>
        <begin position="378"/>
        <end position="406"/>
    </location>
</feature>
<evidence type="ECO:0000256" key="5">
    <source>
        <dbReference type="SAM" id="MobiDB-lite"/>
    </source>
</evidence>
<dbReference type="PANTHER" id="PTHR42770">
    <property type="entry name" value="AMINO ACID TRANSPORTER-RELATED"/>
    <property type="match status" value="1"/>
</dbReference>
<feature type="transmembrane region" description="Helical" evidence="6">
    <location>
        <begin position="354"/>
        <end position="372"/>
    </location>
</feature>
<keyword evidence="3 6" id="KW-1133">Transmembrane helix</keyword>
<dbReference type="PIRSF" id="PIRSF006060">
    <property type="entry name" value="AA_transporter"/>
    <property type="match status" value="1"/>
</dbReference>
<reference evidence="8" key="1">
    <citation type="submission" date="2016-06" db="EMBL/GenBank/DDBJ databases">
        <authorList>
            <person name="Varghese N."/>
            <person name="Submissions Spin"/>
        </authorList>
    </citation>
    <scope>NUCLEOTIDE SEQUENCE [LARGE SCALE GENOMIC DNA]</scope>
    <source>
        <strain evidence="8">DSM 43816</strain>
    </source>
</reference>
<dbReference type="PANTHER" id="PTHR42770:SF16">
    <property type="entry name" value="AMINO ACID PERMEASE"/>
    <property type="match status" value="1"/>
</dbReference>
<name>A0A1C4U592_MICEC</name>
<organism evidence="7 8">
    <name type="scientific">Micromonospora echinospora</name>
    <name type="common">Micromonospora purpurea</name>
    <dbReference type="NCBI Taxonomy" id="1877"/>
    <lineage>
        <taxon>Bacteria</taxon>
        <taxon>Bacillati</taxon>
        <taxon>Actinomycetota</taxon>
        <taxon>Actinomycetes</taxon>
        <taxon>Micromonosporales</taxon>
        <taxon>Micromonosporaceae</taxon>
        <taxon>Micromonospora</taxon>
    </lineage>
</organism>
<protein>
    <submittedName>
        <fullName evidence="7">Amino acid transporter</fullName>
    </submittedName>
</protein>
<evidence type="ECO:0000256" key="2">
    <source>
        <dbReference type="ARBA" id="ARBA00022692"/>
    </source>
</evidence>
<evidence type="ECO:0000313" key="8">
    <source>
        <dbReference type="Proteomes" id="UP000198253"/>
    </source>
</evidence>
<evidence type="ECO:0000256" key="6">
    <source>
        <dbReference type="SAM" id="Phobius"/>
    </source>
</evidence>
<feature type="region of interest" description="Disordered" evidence="5">
    <location>
        <begin position="492"/>
        <end position="522"/>
    </location>
</feature>
<gene>
    <name evidence="7" type="ORF">GA0070618_0020</name>
</gene>
<accession>A0A1C4U592</accession>